<dbReference type="SUPFAM" id="SSF53067">
    <property type="entry name" value="Actin-like ATPase domain"/>
    <property type="match status" value="2"/>
</dbReference>
<name>A0A4R6NYU4_9GAMM</name>
<sequence>MTKPLLAIDTSTENCSAAVYANEQLYQCVAESPREHSQRLLPFVDDVMHKAGIELSQLGGLVVGCGPGSFTGVRIGVSVGQGLAFSGNLAIYPIPSLQALAQKCIRLNAAASGTDAQQPPELILAAIDARMNEVYYAVYENVNGIAVAITEPAVTRPEENPFKAALAALNISDSVRVTAAGTGWDNYSDLLAKDLPVTVNLSHSCRLPEAQDMLTLAQAGQSKAVSAEQLEPLYVRNEVTWKKLPGRN</sequence>
<comment type="similarity">
    <text evidence="1">Belongs to the KAE1 / TsaD family. TsaB subfamily.</text>
</comment>
<evidence type="ECO:0000313" key="5">
    <source>
        <dbReference type="EMBL" id="TDP29966.1"/>
    </source>
</evidence>
<dbReference type="InterPro" id="IPR043129">
    <property type="entry name" value="ATPase_NBD"/>
</dbReference>
<dbReference type="RefSeq" id="WP_133540399.1">
    <property type="nucleotide sequence ID" value="NZ_SNXI01000016.1"/>
</dbReference>
<protein>
    <recommendedName>
        <fullName evidence="2">tRNA threonylcarbamoyladenosine biosynthesis protein TsaB</fullName>
    </recommendedName>
    <alternativeName>
        <fullName evidence="3">t(6)A37 threonylcarbamoyladenosine biosynthesis protein TsaB</fullName>
    </alternativeName>
</protein>
<dbReference type="AlphaFoldDB" id="A0A4R6NYU4"/>
<organism evidence="5 6">
    <name type="scientific">Idiomarina aquatica</name>
    <dbReference type="NCBI Taxonomy" id="1327752"/>
    <lineage>
        <taxon>Bacteria</taxon>
        <taxon>Pseudomonadati</taxon>
        <taxon>Pseudomonadota</taxon>
        <taxon>Gammaproteobacteria</taxon>
        <taxon>Alteromonadales</taxon>
        <taxon>Idiomarinaceae</taxon>
        <taxon>Idiomarina</taxon>
    </lineage>
</organism>
<dbReference type="GO" id="GO:0002949">
    <property type="term" value="P:tRNA threonylcarbamoyladenosine modification"/>
    <property type="evidence" value="ECO:0007669"/>
    <property type="project" value="InterPro"/>
</dbReference>
<dbReference type="Pfam" id="PF00814">
    <property type="entry name" value="TsaD"/>
    <property type="match status" value="1"/>
</dbReference>
<evidence type="ECO:0000259" key="4">
    <source>
        <dbReference type="Pfam" id="PF00814"/>
    </source>
</evidence>
<keyword evidence="6" id="KW-1185">Reference proteome</keyword>
<dbReference type="PANTHER" id="PTHR11735">
    <property type="entry name" value="TRNA N6-ADENOSINE THREONYLCARBAMOYLTRANSFERASE"/>
    <property type="match status" value="1"/>
</dbReference>
<dbReference type="InterPro" id="IPR000905">
    <property type="entry name" value="Gcp-like_dom"/>
</dbReference>
<dbReference type="EMBL" id="SNXI01000016">
    <property type="protein sequence ID" value="TDP29966.1"/>
    <property type="molecule type" value="Genomic_DNA"/>
</dbReference>
<dbReference type="NCBIfam" id="TIGR03725">
    <property type="entry name" value="T6A_YeaZ"/>
    <property type="match status" value="1"/>
</dbReference>
<dbReference type="GO" id="GO:0005829">
    <property type="term" value="C:cytosol"/>
    <property type="evidence" value="ECO:0007669"/>
    <property type="project" value="TreeGrafter"/>
</dbReference>
<dbReference type="OrthoDB" id="9809995at2"/>
<comment type="caution">
    <text evidence="5">The sequence shown here is derived from an EMBL/GenBank/DDBJ whole genome shotgun (WGS) entry which is preliminary data.</text>
</comment>
<dbReference type="InterPro" id="IPR022496">
    <property type="entry name" value="T6A_TsaB"/>
</dbReference>
<evidence type="ECO:0000256" key="3">
    <source>
        <dbReference type="ARBA" id="ARBA00032446"/>
    </source>
</evidence>
<gene>
    <name evidence="5" type="ORF">DEU29_11667</name>
</gene>
<reference evidence="5 6" key="1">
    <citation type="submission" date="2019-03" db="EMBL/GenBank/DDBJ databases">
        <title>Freshwater and sediment microbial communities from various areas in North America, analyzing microbe dynamics in response to fracking.</title>
        <authorList>
            <person name="Lamendella R."/>
        </authorList>
    </citation>
    <scope>NUCLEOTIDE SEQUENCE [LARGE SCALE GENOMIC DNA]</scope>
    <source>
        <strain evidence="5 6">18_TX</strain>
    </source>
</reference>
<dbReference type="Gene3D" id="3.30.420.40">
    <property type="match status" value="2"/>
</dbReference>
<evidence type="ECO:0000313" key="6">
    <source>
        <dbReference type="Proteomes" id="UP000295531"/>
    </source>
</evidence>
<evidence type="ECO:0000256" key="1">
    <source>
        <dbReference type="ARBA" id="ARBA00010493"/>
    </source>
</evidence>
<accession>A0A4R6NYU4</accession>
<dbReference type="Proteomes" id="UP000295531">
    <property type="component" value="Unassembled WGS sequence"/>
</dbReference>
<proteinExistence type="inferred from homology"/>
<evidence type="ECO:0000256" key="2">
    <source>
        <dbReference type="ARBA" id="ARBA00019012"/>
    </source>
</evidence>
<dbReference type="CDD" id="cd24032">
    <property type="entry name" value="ASKHA_NBD_TsaB"/>
    <property type="match status" value="1"/>
</dbReference>
<feature type="domain" description="Gcp-like" evidence="4">
    <location>
        <begin position="33"/>
        <end position="225"/>
    </location>
</feature>
<dbReference type="PANTHER" id="PTHR11735:SF11">
    <property type="entry name" value="TRNA THREONYLCARBAMOYLADENOSINE BIOSYNTHESIS PROTEIN TSAB"/>
    <property type="match status" value="1"/>
</dbReference>